<dbReference type="SUPFAM" id="SSF88713">
    <property type="entry name" value="Glycoside hydrolase/deacetylase"/>
    <property type="match status" value="1"/>
</dbReference>
<keyword evidence="3" id="KW-1185">Reference proteome</keyword>
<dbReference type="InterPro" id="IPR006311">
    <property type="entry name" value="TAT_signal"/>
</dbReference>
<dbReference type="EMBL" id="CP036339">
    <property type="protein sequence ID" value="QDT75558.1"/>
    <property type="molecule type" value="Genomic_DNA"/>
</dbReference>
<dbReference type="GO" id="GO:0016810">
    <property type="term" value="F:hydrolase activity, acting on carbon-nitrogen (but not peptide) bonds"/>
    <property type="evidence" value="ECO:0007669"/>
    <property type="project" value="InterPro"/>
</dbReference>
<dbReference type="RefSeq" id="WP_145435257.1">
    <property type="nucleotide sequence ID" value="NZ_CP036339.1"/>
</dbReference>
<dbReference type="Proteomes" id="UP000317909">
    <property type="component" value="Chromosome"/>
</dbReference>
<gene>
    <name evidence="2" type="ORF">I41_47690</name>
</gene>
<accession>A0A517U4L7</accession>
<dbReference type="KEGG" id="llh:I41_47690"/>
<dbReference type="GO" id="GO:0005975">
    <property type="term" value="P:carbohydrate metabolic process"/>
    <property type="evidence" value="ECO:0007669"/>
    <property type="project" value="InterPro"/>
</dbReference>
<sequence>MPGRQRFANRREFLAATLAGTAAVALRGSATASEAAPPFPTYEKAQIAITLDLEMARNFPNWGDTHWDYEKGNLNQAAKDYTVAACNRVKARGGRIHTFVVGQVFEQENVEWLKQIAADGHPIGNHTYDHIYLLAHSPAELQYRFSRAPWLIGGRELPDVIRENIALTNIALKERIGVKTNGFRTPGGFATGLENREDIQNILLGLGFDWVSCRYPAHAGMEDLYGSGRKPSQLAFDEILRAQADSQPLRYSTGLIDVPMSPVSDIGAFRTGRWELESFLEAVEMGVNWAIENKAAFDFLAHPSCLGVVDGNFRAIDLICDLVAKSPEKAELVTLDAIVAKAKPQLSPEREPS</sequence>
<reference evidence="2 3" key="1">
    <citation type="submission" date="2019-02" db="EMBL/GenBank/DDBJ databases">
        <title>Deep-cultivation of Planctomycetes and their phenomic and genomic characterization uncovers novel biology.</title>
        <authorList>
            <person name="Wiegand S."/>
            <person name="Jogler M."/>
            <person name="Boedeker C."/>
            <person name="Pinto D."/>
            <person name="Vollmers J."/>
            <person name="Rivas-Marin E."/>
            <person name="Kohn T."/>
            <person name="Peeters S.H."/>
            <person name="Heuer A."/>
            <person name="Rast P."/>
            <person name="Oberbeckmann S."/>
            <person name="Bunk B."/>
            <person name="Jeske O."/>
            <person name="Meyerdierks A."/>
            <person name="Storesund J.E."/>
            <person name="Kallscheuer N."/>
            <person name="Luecker S."/>
            <person name="Lage O.M."/>
            <person name="Pohl T."/>
            <person name="Merkel B.J."/>
            <person name="Hornburger P."/>
            <person name="Mueller R.-W."/>
            <person name="Bruemmer F."/>
            <person name="Labrenz M."/>
            <person name="Spormann A.M."/>
            <person name="Op den Camp H."/>
            <person name="Overmann J."/>
            <person name="Amann R."/>
            <person name="Jetten M.S.M."/>
            <person name="Mascher T."/>
            <person name="Medema M.H."/>
            <person name="Devos D.P."/>
            <person name="Kaster A.-K."/>
            <person name="Ovreas L."/>
            <person name="Rohde M."/>
            <person name="Galperin M.Y."/>
            <person name="Jogler C."/>
        </authorList>
    </citation>
    <scope>NUCLEOTIDE SEQUENCE [LARGE SCALE GENOMIC DNA]</scope>
    <source>
        <strain evidence="2 3">I41</strain>
    </source>
</reference>
<dbReference type="AlphaFoldDB" id="A0A517U4L7"/>
<evidence type="ECO:0000313" key="3">
    <source>
        <dbReference type="Proteomes" id="UP000317909"/>
    </source>
</evidence>
<evidence type="ECO:0000259" key="1">
    <source>
        <dbReference type="Pfam" id="PF01522"/>
    </source>
</evidence>
<name>A0A517U4L7_9BACT</name>
<evidence type="ECO:0000313" key="2">
    <source>
        <dbReference type="EMBL" id="QDT75558.1"/>
    </source>
</evidence>
<protein>
    <submittedName>
        <fullName evidence="2">Polysaccharide deacetylase</fullName>
    </submittedName>
</protein>
<dbReference type="Pfam" id="PF01522">
    <property type="entry name" value="Polysacc_deac_1"/>
    <property type="match status" value="1"/>
</dbReference>
<organism evidence="2 3">
    <name type="scientific">Lacipirellula limnantheis</name>
    <dbReference type="NCBI Taxonomy" id="2528024"/>
    <lineage>
        <taxon>Bacteria</taxon>
        <taxon>Pseudomonadati</taxon>
        <taxon>Planctomycetota</taxon>
        <taxon>Planctomycetia</taxon>
        <taxon>Pirellulales</taxon>
        <taxon>Lacipirellulaceae</taxon>
        <taxon>Lacipirellula</taxon>
    </lineage>
</organism>
<proteinExistence type="predicted"/>
<dbReference type="InterPro" id="IPR011330">
    <property type="entry name" value="Glyco_hydro/deAcase_b/a-brl"/>
</dbReference>
<dbReference type="Gene3D" id="3.20.20.370">
    <property type="entry name" value="Glycoside hydrolase/deacetylase"/>
    <property type="match status" value="1"/>
</dbReference>
<dbReference type="CDD" id="cd10917">
    <property type="entry name" value="CE4_NodB_like_6s_7s"/>
    <property type="match status" value="1"/>
</dbReference>
<dbReference type="PROSITE" id="PS51318">
    <property type="entry name" value="TAT"/>
    <property type="match status" value="1"/>
</dbReference>
<dbReference type="OrthoDB" id="9806342at2"/>
<dbReference type="InterPro" id="IPR002509">
    <property type="entry name" value="NODB_dom"/>
</dbReference>
<feature type="domain" description="NodB homology" evidence="1">
    <location>
        <begin position="79"/>
        <end position="190"/>
    </location>
</feature>